<evidence type="ECO:0000313" key="1">
    <source>
        <dbReference type="EMBL" id="JAD51999.1"/>
    </source>
</evidence>
<dbReference type="AlphaFoldDB" id="A0A0A9AJX8"/>
<accession>A0A0A9AJX8</accession>
<organism evidence="1">
    <name type="scientific">Arundo donax</name>
    <name type="common">Giant reed</name>
    <name type="synonym">Donax arundinaceus</name>
    <dbReference type="NCBI Taxonomy" id="35708"/>
    <lineage>
        <taxon>Eukaryota</taxon>
        <taxon>Viridiplantae</taxon>
        <taxon>Streptophyta</taxon>
        <taxon>Embryophyta</taxon>
        <taxon>Tracheophyta</taxon>
        <taxon>Spermatophyta</taxon>
        <taxon>Magnoliopsida</taxon>
        <taxon>Liliopsida</taxon>
        <taxon>Poales</taxon>
        <taxon>Poaceae</taxon>
        <taxon>PACMAD clade</taxon>
        <taxon>Arundinoideae</taxon>
        <taxon>Arundineae</taxon>
        <taxon>Arundo</taxon>
    </lineage>
</organism>
<protein>
    <submittedName>
        <fullName evidence="1">Uncharacterized protein</fullName>
    </submittedName>
</protein>
<reference evidence="1" key="1">
    <citation type="submission" date="2014-09" db="EMBL/GenBank/DDBJ databases">
        <authorList>
            <person name="Magalhaes I.L.F."/>
            <person name="Oliveira U."/>
            <person name="Santos F.R."/>
            <person name="Vidigal T.H.D.A."/>
            <person name="Brescovit A.D."/>
            <person name="Santos A.J."/>
        </authorList>
    </citation>
    <scope>NUCLEOTIDE SEQUENCE</scope>
    <source>
        <tissue evidence="1">Shoot tissue taken approximately 20 cm above the soil surface</tissue>
    </source>
</reference>
<sequence length="51" mass="6053">MVFSPMFDALERTTNNYLNNNHAMIHHYQIKMHLPLIILYEKSPPHPPISH</sequence>
<reference evidence="1" key="2">
    <citation type="journal article" date="2015" name="Data Brief">
        <title>Shoot transcriptome of the giant reed, Arundo donax.</title>
        <authorList>
            <person name="Barrero R.A."/>
            <person name="Guerrero F.D."/>
            <person name="Moolhuijzen P."/>
            <person name="Goolsby J.A."/>
            <person name="Tidwell J."/>
            <person name="Bellgard S.E."/>
            <person name="Bellgard M.I."/>
        </authorList>
    </citation>
    <scope>NUCLEOTIDE SEQUENCE</scope>
    <source>
        <tissue evidence="1">Shoot tissue taken approximately 20 cm above the soil surface</tissue>
    </source>
</reference>
<dbReference type="EMBL" id="GBRH01245896">
    <property type="protein sequence ID" value="JAD51999.1"/>
    <property type="molecule type" value="Transcribed_RNA"/>
</dbReference>
<proteinExistence type="predicted"/>
<name>A0A0A9AJX8_ARUDO</name>